<dbReference type="Proteomes" id="UP000825729">
    <property type="component" value="Unassembled WGS sequence"/>
</dbReference>
<proteinExistence type="predicted"/>
<comment type="caution">
    <text evidence="1">The sequence shown here is derived from an EMBL/GenBank/DDBJ whole genome shotgun (WGS) entry which is preliminary data.</text>
</comment>
<dbReference type="AlphaFoldDB" id="A0AAV7DYZ6"/>
<evidence type="ECO:0000313" key="2">
    <source>
        <dbReference type="Proteomes" id="UP000825729"/>
    </source>
</evidence>
<keyword evidence="2" id="KW-1185">Reference proteome</keyword>
<accession>A0AAV7DYZ6</accession>
<sequence length="73" mass="7979">MLPEVKWMLSARSVETGGVETAGSVDEGVKITITPCLRTHCPRVDGPGACWYCQFNNLVYQTKDQCLQGCKSA</sequence>
<organism evidence="1 2">
    <name type="scientific">Aristolochia fimbriata</name>
    <name type="common">White veined hardy Dutchman's pipe vine</name>
    <dbReference type="NCBI Taxonomy" id="158543"/>
    <lineage>
        <taxon>Eukaryota</taxon>
        <taxon>Viridiplantae</taxon>
        <taxon>Streptophyta</taxon>
        <taxon>Embryophyta</taxon>
        <taxon>Tracheophyta</taxon>
        <taxon>Spermatophyta</taxon>
        <taxon>Magnoliopsida</taxon>
        <taxon>Magnoliidae</taxon>
        <taxon>Piperales</taxon>
        <taxon>Aristolochiaceae</taxon>
        <taxon>Aristolochia</taxon>
    </lineage>
</organism>
<reference evidence="1 2" key="1">
    <citation type="submission" date="2021-07" db="EMBL/GenBank/DDBJ databases">
        <title>The Aristolochia fimbriata genome: insights into angiosperm evolution, floral development and chemical biosynthesis.</title>
        <authorList>
            <person name="Jiao Y."/>
        </authorList>
    </citation>
    <scope>NUCLEOTIDE SEQUENCE [LARGE SCALE GENOMIC DNA]</scope>
    <source>
        <strain evidence="1">IBCAS-2021</strain>
        <tissue evidence="1">Leaf</tissue>
    </source>
</reference>
<gene>
    <name evidence="1" type="ORF">H6P81_020981</name>
</gene>
<dbReference type="EMBL" id="JAINDJ010000008">
    <property type="protein sequence ID" value="KAG9440816.1"/>
    <property type="molecule type" value="Genomic_DNA"/>
</dbReference>
<evidence type="ECO:0000313" key="1">
    <source>
        <dbReference type="EMBL" id="KAG9440816.1"/>
    </source>
</evidence>
<protein>
    <submittedName>
        <fullName evidence="1">Uncharacterized protein</fullName>
    </submittedName>
</protein>
<name>A0AAV7DYZ6_ARIFI</name>